<dbReference type="InterPro" id="IPR002347">
    <property type="entry name" value="SDR_fam"/>
</dbReference>
<dbReference type="PRINTS" id="PR00081">
    <property type="entry name" value="GDHRDH"/>
</dbReference>
<dbReference type="Proteomes" id="UP000232003">
    <property type="component" value="Plasmid pNFSY08"/>
</dbReference>
<sequence>MVQDKLKNKVALITGANKGLGLEMSRQLGQHGLTILIAARSLDAAKTAASNLENEGVIAHPIALDITDSTQIEFAVQQISDSFGRLDVLINNAGVFLDGDWLTSNPVFLTSFPALMEQRSGAEGIELGTLNSPTSEPAPLHPCTSAGFERCGEKSGLRVG</sequence>
<dbReference type="RefSeq" id="WP_100904105.1">
    <property type="nucleotide sequence ID" value="NZ_CAWNNC010000009.1"/>
</dbReference>
<organism evidence="3 4">
    <name type="scientific">Nostoc flagelliforme CCNUN1</name>
    <dbReference type="NCBI Taxonomy" id="2038116"/>
    <lineage>
        <taxon>Bacteria</taxon>
        <taxon>Bacillati</taxon>
        <taxon>Cyanobacteriota</taxon>
        <taxon>Cyanophyceae</taxon>
        <taxon>Nostocales</taxon>
        <taxon>Nostocaceae</taxon>
        <taxon>Nostoc</taxon>
    </lineage>
</organism>
<dbReference type="AlphaFoldDB" id="A0A2K8T9K8"/>
<dbReference type="KEGG" id="nfl:COO91_10562"/>
<reference evidence="3 4" key="1">
    <citation type="submission" date="2017-11" db="EMBL/GenBank/DDBJ databases">
        <title>Complete genome of a free-living desiccation-tolerant cyanobacterium and its photosynthetic adaptation to extreme terrestrial habitat.</title>
        <authorList>
            <person name="Shang J."/>
        </authorList>
    </citation>
    <scope>NUCLEOTIDE SEQUENCE [LARGE SCALE GENOMIC DNA]</scope>
    <source>
        <strain evidence="3 4">CCNUN1</strain>
        <plasmid evidence="4">pnfsy08</plasmid>
    </source>
</reference>
<dbReference type="PANTHER" id="PTHR44196">
    <property type="entry name" value="DEHYDROGENASE/REDUCTASE SDR FAMILY MEMBER 7B"/>
    <property type="match status" value="1"/>
</dbReference>
<name>A0A2K8T9K8_9NOSO</name>
<evidence type="ECO:0000313" key="3">
    <source>
        <dbReference type="EMBL" id="AUB44339.1"/>
    </source>
</evidence>
<evidence type="ECO:0000256" key="1">
    <source>
        <dbReference type="ARBA" id="ARBA00006484"/>
    </source>
</evidence>
<dbReference type="SUPFAM" id="SSF51735">
    <property type="entry name" value="NAD(P)-binding Rossmann-fold domains"/>
    <property type="match status" value="1"/>
</dbReference>
<dbReference type="GO" id="GO:0016020">
    <property type="term" value="C:membrane"/>
    <property type="evidence" value="ECO:0007669"/>
    <property type="project" value="TreeGrafter"/>
</dbReference>
<dbReference type="PANTHER" id="PTHR44196:SF1">
    <property type="entry name" value="DEHYDROGENASE_REDUCTASE SDR FAMILY MEMBER 7B"/>
    <property type="match status" value="1"/>
</dbReference>
<keyword evidence="2" id="KW-0560">Oxidoreductase</keyword>
<evidence type="ECO:0008006" key="5">
    <source>
        <dbReference type="Google" id="ProtNLM"/>
    </source>
</evidence>
<dbReference type="OrthoDB" id="9785826at2"/>
<dbReference type="Gene3D" id="3.40.50.720">
    <property type="entry name" value="NAD(P)-binding Rossmann-like Domain"/>
    <property type="match status" value="1"/>
</dbReference>
<gene>
    <name evidence="3" type="ORF">COO91_10562</name>
</gene>
<keyword evidence="4" id="KW-1185">Reference proteome</keyword>
<dbReference type="GO" id="GO:0016491">
    <property type="term" value="F:oxidoreductase activity"/>
    <property type="evidence" value="ECO:0007669"/>
    <property type="project" value="UniProtKB-KW"/>
</dbReference>
<proteinExistence type="inferred from homology"/>
<comment type="similarity">
    <text evidence="1">Belongs to the short-chain dehydrogenases/reductases (SDR) family.</text>
</comment>
<dbReference type="EMBL" id="CP024793">
    <property type="protein sequence ID" value="AUB44339.1"/>
    <property type="molecule type" value="Genomic_DNA"/>
</dbReference>
<dbReference type="InterPro" id="IPR036291">
    <property type="entry name" value="NAD(P)-bd_dom_sf"/>
</dbReference>
<accession>A0A2K8T9K8</accession>
<protein>
    <recommendedName>
        <fullName evidence="5">NAD(P)-dependent dehydrogenase, short-chain alcohol dehydrogenase family</fullName>
    </recommendedName>
</protein>
<keyword evidence="3" id="KW-0614">Plasmid</keyword>
<evidence type="ECO:0000313" key="4">
    <source>
        <dbReference type="Proteomes" id="UP000232003"/>
    </source>
</evidence>
<evidence type="ECO:0000256" key="2">
    <source>
        <dbReference type="ARBA" id="ARBA00023002"/>
    </source>
</evidence>
<dbReference type="Pfam" id="PF00106">
    <property type="entry name" value="adh_short"/>
    <property type="match status" value="1"/>
</dbReference>
<geneLocation type="plasmid" evidence="4">
    <name>pnfsy08</name>
</geneLocation>